<dbReference type="EC" id="1.2.1.70" evidence="4"/>
<dbReference type="Gene3D" id="3.40.50.720">
    <property type="entry name" value="NAD(P)-binding Rossmann-like Domain"/>
    <property type="match status" value="1"/>
</dbReference>
<evidence type="ECO:0000259" key="5">
    <source>
        <dbReference type="Pfam" id="PF01488"/>
    </source>
</evidence>
<dbReference type="InterPro" id="IPR000343">
    <property type="entry name" value="4pyrrol_synth_GluRdtase"/>
</dbReference>
<comment type="caution">
    <text evidence="7">The sequence shown here is derived from an EMBL/GenBank/DDBJ whole genome shotgun (WGS) entry which is preliminary data.</text>
</comment>
<dbReference type="EMBL" id="BMFH01000002">
    <property type="protein sequence ID" value="GGD57903.1"/>
    <property type="molecule type" value="Genomic_DNA"/>
</dbReference>
<dbReference type="InterPro" id="IPR015895">
    <property type="entry name" value="4pyrrol_synth_GluRdtase_N"/>
</dbReference>
<keyword evidence="3 4" id="KW-0627">Porphyrin biosynthesis</keyword>
<protein>
    <recommendedName>
        <fullName evidence="4">Glutamyl-tRNA reductase</fullName>
        <shortName evidence="4">GluTR</shortName>
        <ecNumber evidence="4">1.2.1.70</ecNumber>
    </recommendedName>
</protein>
<dbReference type="InterPro" id="IPR006151">
    <property type="entry name" value="Shikm_DH/Glu-tRNA_Rdtase"/>
</dbReference>
<comment type="pathway">
    <text evidence="4">Porphyrin-containing compound metabolism; protoporphyrin-IX biosynthesis; 5-aminolevulinate from L-glutamyl-tRNA(Glu): step 1/2.</text>
</comment>
<gene>
    <name evidence="4 7" type="primary">hemA</name>
    <name evidence="7" type="ORF">GCM10011361_25470</name>
</gene>
<comment type="miscellaneous">
    <text evidence="4">During catalysis, the active site Cys acts as a nucleophile attacking the alpha-carbonyl group of tRNA-bound glutamate with the formation of a thioester intermediate between enzyme and glutamate, and the concomitant release of tRNA(Glu). The thioester intermediate is finally reduced by direct hydride transfer from NADPH, to form the product GSA.</text>
</comment>
<evidence type="ECO:0000256" key="4">
    <source>
        <dbReference type="HAMAP-Rule" id="MF_00087"/>
    </source>
</evidence>
<dbReference type="Gene3D" id="3.30.460.30">
    <property type="entry name" value="Glutamyl-tRNA reductase, N-terminal domain"/>
    <property type="match status" value="1"/>
</dbReference>
<dbReference type="PANTHER" id="PTHR43013">
    <property type="entry name" value="GLUTAMYL-TRNA REDUCTASE"/>
    <property type="match status" value="1"/>
</dbReference>
<dbReference type="Proteomes" id="UP000625780">
    <property type="component" value="Unassembled WGS sequence"/>
</dbReference>
<evidence type="ECO:0000256" key="1">
    <source>
        <dbReference type="ARBA" id="ARBA00022857"/>
    </source>
</evidence>
<dbReference type="SUPFAM" id="SSF51735">
    <property type="entry name" value="NAD(P)-binding Rossmann-fold domains"/>
    <property type="match status" value="1"/>
</dbReference>
<feature type="binding site" evidence="4">
    <location>
        <position position="122"/>
    </location>
    <ligand>
        <name>substrate</name>
    </ligand>
</feature>
<comment type="function">
    <text evidence="4">Catalyzes the NADPH-dependent reduction of glutamyl-tRNA(Glu) to glutamate 1-semialdehyde (GSA).</text>
</comment>
<feature type="binding site" evidence="4">
    <location>
        <begin position="62"/>
        <end position="65"/>
    </location>
    <ligand>
        <name>substrate</name>
    </ligand>
</feature>
<reference evidence="8" key="1">
    <citation type="journal article" date="2019" name="Int. J. Syst. Evol. Microbiol.">
        <title>The Global Catalogue of Microorganisms (GCM) 10K type strain sequencing project: providing services to taxonomists for standard genome sequencing and annotation.</title>
        <authorList>
            <consortium name="The Broad Institute Genomics Platform"/>
            <consortium name="The Broad Institute Genome Sequencing Center for Infectious Disease"/>
            <person name="Wu L."/>
            <person name="Ma J."/>
        </authorList>
    </citation>
    <scope>NUCLEOTIDE SEQUENCE [LARGE SCALE GENOMIC DNA]</scope>
    <source>
        <strain evidence="8">CGMCC 1.12606</strain>
    </source>
</reference>
<evidence type="ECO:0000259" key="6">
    <source>
        <dbReference type="Pfam" id="PF05201"/>
    </source>
</evidence>
<dbReference type="Pfam" id="PF01488">
    <property type="entry name" value="Shikimate_DH"/>
    <property type="match status" value="1"/>
</dbReference>
<comment type="subunit">
    <text evidence="4">Homodimer.</text>
</comment>
<keyword evidence="8" id="KW-1185">Reference proteome</keyword>
<evidence type="ECO:0000313" key="8">
    <source>
        <dbReference type="Proteomes" id="UP000625780"/>
    </source>
</evidence>
<dbReference type="InterPro" id="IPR036343">
    <property type="entry name" value="GluRdtase_N_sf"/>
</dbReference>
<feature type="domain" description="Glutamyl-tRNA reductase N-terminal" evidence="6">
    <location>
        <begin position="18"/>
        <end position="169"/>
    </location>
</feature>
<keyword evidence="2 4" id="KW-0560">Oxidoreductase</keyword>
<comment type="catalytic activity">
    <reaction evidence="4">
        <text>(S)-4-amino-5-oxopentanoate + tRNA(Glu) + NADP(+) = L-glutamyl-tRNA(Glu) + NADPH + H(+)</text>
        <dbReference type="Rhea" id="RHEA:12344"/>
        <dbReference type="Rhea" id="RHEA-COMP:9663"/>
        <dbReference type="Rhea" id="RHEA-COMP:9680"/>
        <dbReference type="ChEBI" id="CHEBI:15378"/>
        <dbReference type="ChEBI" id="CHEBI:57501"/>
        <dbReference type="ChEBI" id="CHEBI:57783"/>
        <dbReference type="ChEBI" id="CHEBI:58349"/>
        <dbReference type="ChEBI" id="CHEBI:78442"/>
        <dbReference type="ChEBI" id="CHEBI:78520"/>
        <dbReference type="EC" id="1.2.1.70"/>
    </reaction>
</comment>
<dbReference type="SUPFAM" id="SSF69742">
    <property type="entry name" value="Glutamyl tRNA-reductase catalytic, N-terminal domain"/>
    <property type="match status" value="1"/>
</dbReference>
<feature type="binding site" evidence="4">
    <location>
        <position position="133"/>
    </location>
    <ligand>
        <name>substrate</name>
    </ligand>
</feature>
<dbReference type="InterPro" id="IPR036291">
    <property type="entry name" value="NAD(P)-bd_dom_sf"/>
</dbReference>
<evidence type="ECO:0000313" key="7">
    <source>
        <dbReference type="EMBL" id="GGD57903.1"/>
    </source>
</evidence>
<feature type="domain" description="Quinate/shikimate 5-dehydrogenase/glutamyl-tRNA reductase" evidence="5">
    <location>
        <begin position="194"/>
        <end position="312"/>
    </location>
</feature>
<evidence type="ECO:0000256" key="2">
    <source>
        <dbReference type="ARBA" id="ARBA00023002"/>
    </source>
</evidence>
<feature type="binding site" evidence="4">
    <location>
        <begin position="204"/>
        <end position="209"/>
    </location>
    <ligand>
        <name>NADP(+)</name>
        <dbReference type="ChEBI" id="CHEBI:58349"/>
    </ligand>
</feature>
<proteinExistence type="inferred from homology"/>
<sequence length="418" mass="48115">MHKKNPCSINMNTNLRSISISHLTSPVGERERYYIPEEGKKAFAGICVERFPDVSGLMVLVTCNRTEVYFESASTNSYEFLEFFLAYLNEKRNHGETALFSHTNNTLETAEHLLKVSSGLLSKVLGDVEIIAQVKRAYQSSLAMDLQGSLLERTMQMVFRNHKRIRNETLFRDGTTSLAYKSLKTMVQFFSEEDIYEKKMLFIGAGEIVRQLFKYNGKFKFKKISVSNRTQKNAMVLKKRYNCEIYEWDKVLANDFGDFDIIVGAAGNSRYIVKKLNDCTKPRLLLDLGLPSNMDPELSHQSGITLFNLDAISAQLEHNRVQRTMALESVRNIIREELQSYGSWLEERALHRLLGEHKLQVRKNTAGYLHQNLKIKDPAVVEIVTNRVMRKLYHQKCRSTSKEHITDLIIEQAIIDTP</sequence>
<name>A0ABQ1R6E3_9FLAO</name>
<evidence type="ECO:0000256" key="3">
    <source>
        <dbReference type="ARBA" id="ARBA00023244"/>
    </source>
</evidence>
<keyword evidence="1 4" id="KW-0521">NADP</keyword>
<dbReference type="RefSeq" id="WP_188371150.1">
    <property type="nucleotide sequence ID" value="NZ_BMFH01000002.1"/>
</dbReference>
<feature type="site" description="Important for activity" evidence="4">
    <location>
        <position position="112"/>
    </location>
</feature>
<dbReference type="HAMAP" id="MF_00087">
    <property type="entry name" value="Glu_tRNA_reductase"/>
    <property type="match status" value="1"/>
</dbReference>
<comment type="domain">
    <text evidence="4">Possesses an unusual extended V-shaped dimeric structure with each monomer consisting of three distinct domains arranged along a curved 'spinal' alpha-helix. The N-terminal catalytic domain specifically recognizes the glutamate moiety of the substrate. The second domain is the NADPH-binding domain, and the third C-terminal domain is responsible for dimerization.</text>
</comment>
<dbReference type="Pfam" id="PF05201">
    <property type="entry name" value="GlutR_N"/>
    <property type="match status" value="1"/>
</dbReference>
<feature type="binding site" evidence="4">
    <location>
        <begin position="127"/>
        <end position="129"/>
    </location>
    <ligand>
        <name>substrate</name>
    </ligand>
</feature>
<organism evidence="7 8">
    <name type="scientific">Muriicola marianensis</name>
    <dbReference type="NCBI Taxonomy" id="1324801"/>
    <lineage>
        <taxon>Bacteria</taxon>
        <taxon>Pseudomonadati</taxon>
        <taxon>Bacteroidota</taxon>
        <taxon>Flavobacteriia</taxon>
        <taxon>Flavobacteriales</taxon>
        <taxon>Flavobacteriaceae</taxon>
        <taxon>Muriicola</taxon>
    </lineage>
</organism>
<dbReference type="PANTHER" id="PTHR43013:SF1">
    <property type="entry name" value="GLUTAMYL-TRNA REDUCTASE"/>
    <property type="match status" value="1"/>
</dbReference>
<feature type="active site" description="Nucleophile" evidence="4">
    <location>
        <position position="63"/>
    </location>
</feature>
<comment type="similarity">
    <text evidence="4">Belongs to the glutamyl-tRNA reductase family.</text>
</comment>
<accession>A0ABQ1R6E3</accession>